<keyword evidence="3" id="KW-0560">Oxidoreductase</keyword>
<proteinExistence type="predicted"/>
<feature type="non-terminal residue" evidence="6">
    <location>
        <position position="167"/>
    </location>
</feature>
<dbReference type="InterPro" id="IPR002938">
    <property type="entry name" value="FAD-bd"/>
</dbReference>
<organism evidence="6 7">
    <name type="scientific">Sphaerobolus stellatus (strain SS14)</name>
    <dbReference type="NCBI Taxonomy" id="990650"/>
    <lineage>
        <taxon>Eukaryota</taxon>
        <taxon>Fungi</taxon>
        <taxon>Dikarya</taxon>
        <taxon>Basidiomycota</taxon>
        <taxon>Agaricomycotina</taxon>
        <taxon>Agaricomycetes</taxon>
        <taxon>Phallomycetidae</taxon>
        <taxon>Geastrales</taxon>
        <taxon>Sphaerobolaceae</taxon>
        <taxon>Sphaerobolus</taxon>
    </lineage>
</organism>
<dbReference type="InterPro" id="IPR051104">
    <property type="entry name" value="FAD_monoxygenase"/>
</dbReference>
<dbReference type="GO" id="GO:0044550">
    <property type="term" value="P:secondary metabolite biosynthetic process"/>
    <property type="evidence" value="ECO:0007669"/>
    <property type="project" value="TreeGrafter"/>
</dbReference>
<evidence type="ECO:0000259" key="5">
    <source>
        <dbReference type="Pfam" id="PF01494"/>
    </source>
</evidence>
<dbReference type="SUPFAM" id="SSF51905">
    <property type="entry name" value="FAD/NAD(P)-binding domain"/>
    <property type="match status" value="1"/>
</dbReference>
<dbReference type="HOGENOM" id="CLU_1598540_0_0_1"/>
<dbReference type="PANTHER" id="PTHR46720:SF3">
    <property type="entry name" value="FAD-BINDING DOMAIN-CONTAINING PROTEIN-RELATED"/>
    <property type="match status" value="1"/>
</dbReference>
<dbReference type="OrthoDB" id="3268501at2759"/>
<keyword evidence="4" id="KW-0472">Membrane</keyword>
<gene>
    <name evidence="6" type="ORF">M422DRAFT_71702</name>
</gene>
<evidence type="ECO:0000256" key="2">
    <source>
        <dbReference type="ARBA" id="ARBA00022827"/>
    </source>
</evidence>
<keyword evidence="4" id="KW-0812">Transmembrane</keyword>
<evidence type="ECO:0000256" key="4">
    <source>
        <dbReference type="SAM" id="Phobius"/>
    </source>
</evidence>
<dbReference type="InterPro" id="IPR036188">
    <property type="entry name" value="FAD/NAD-bd_sf"/>
</dbReference>
<dbReference type="GO" id="GO:0016491">
    <property type="term" value="F:oxidoreductase activity"/>
    <property type="evidence" value="ECO:0007669"/>
    <property type="project" value="UniProtKB-KW"/>
</dbReference>
<evidence type="ECO:0000256" key="1">
    <source>
        <dbReference type="ARBA" id="ARBA00022630"/>
    </source>
</evidence>
<sequence length="167" mass="18068">MSSASEQYRLKIAICGGGIGGLIFALALSQFPDLQVDVYEAAGQFREIGAGLTIWGRAVTALKRLGLEARLQAISPLPTENSKFEFRKANRPSGKLIGDVILSPAWGFQRSQFLFVLADAVRQTGCIKIHFGKRCISFSQNSTSPVTVHFKDETSADCDILVGCDGI</sequence>
<dbReference type="Gene3D" id="3.50.50.60">
    <property type="entry name" value="FAD/NAD(P)-binding domain"/>
    <property type="match status" value="1"/>
</dbReference>
<name>A0A0C9UPM5_SPHS4</name>
<evidence type="ECO:0000313" key="6">
    <source>
        <dbReference type="EMBL" id="KIJ27315.1"/>
    </source>
</evidence>
<keyword evidence="1" id="KW-0285">Flavoprotein</keyword>
<feature type="transmembrane region" description="Helical" evidence="4">
    <location>
        <begin position="12"/>
        <end position="31"/>
    </location>
</feature>
<reference evidence="6 7" key="1">
    <citation type="submission" date="2014-06" db="EMBL/GenBank/DDBJ databases">
        <title>Evolutionary Origins and Diversification of the Mycorrhizal Mutualists.</title>
        <authorList>
            <consortium name="DOE Joint Genome Institute"/>
            <consortium name="Mycorrhizal Genomics Consortium"/>
            <person name="Kohler A."/>
            <person name="Kuo A."/>
            <person name="Nagy L.G."/>
            <person name="Floudas D."/>
            <person name="Copeland A."/>
            <person name="Barry K.W."/>
            <person name="Cichocki N."/>
            <person name="Veneault-Fourrey C."/>
            <person name="LaButti K."/>
            <person name="Lindquist E.A."/>
            <person name="Lipzen A."/>
            <person name="Lundell T."/>
            <person name="Morin E."/>
            <person name="Murat C."/>
            <person name="Riley R."/>
            <person name="Ohm R."/>
            <person name="Sun H."/>
            <person name="Tunlid A."/>
            <person name="Henrissat B."/>
            <person name="Grigoriev I.V."/>
            <person name="Hibbett D.S."/>
            <person name="Martin F."/>
        </authorList>
    </citation>
    <scope>NUCLEOTIDE SEQUENCE [LARGE SCALE GENOMIC DNA]</scope>
    <source>
        <strain evidence="6 7">SS14</strain>
    </source>
</reference>
<dbReference type="EMBL" id="KN837339">
    <property type="protein sequence ID" value="KIJ27315.1"/>
    <property type="molecule type" value="Genomic_DNA"/>
</dbReference>
<accession>A0A0C9UPM5</accession>
<protein>
    <recommendedName>
        <fullName evidence="5">FAD-binding domain-containing protein</fullName>
    </recommendedName>
</protein>
<keyword evidence="4" id="KW-1133">Transmembrane helix</keyword>
<dbReference type="PANTHER" id="PTHR46720">
    <property type="entry name" value="HYDROXYLASE, PUTATIVE (AFU_ORTHOLOGUE AFUA_3G01460)-RELATED"/>
    <property type="match status" value="1"/>
</dbReference>
<keyword evidence="2" id="KW-0274">FAD</keyword>
<feature type="domain" description="FAD-binding" evidence="5">
    <location>
        <begin position="11"/>
        <end position="166"/>
    </location>
</feature>
<evidence type="ECO:0000313" key="7">
    <source>
        <dbReference type="Proteomes" id="UP000054279"/>
    </source>
</evidence>
<keyword evidence="7" id="KW-1185">Reference proteome</keyword>
<dbReference type="Proteomes" id="UP000054279">
    <property type="component" value="Unassembled WGS sequence"/>
</dbReference>
<dbReference type="GO" id="GO:0071949">
    <property type="term" value="F:FAD binding"/>
    <property type="evidence" value="ECO:0007669"/>
    <property type="project" value="InterPro"/>
</dbReference>
<dbReference type="Pfam" id="PF01494">
    <property type="entry name" value="FAD_binding_3"/>
    <property type="match status" value="1"/>
</dbReference>
<dbReference type="AlphaFoldDB" id="A0A0C9UPM5"/>
<evidence type="ECO:0000256" key="3">
    <source>
        <dbReference type="ARBA" id="ARBA00023002"/>
    </source>
</evidence>